<dbReference type="InterPro" id="IPR021109">
    <property type="entry name" value="Peptidase_aspartic_dom_sf"/>
</dbReference>
<evidence type="ECO:0000259" key="3">
    <source>
        <dbReference type="PROSITE" id="PS50175"/>
    </source>
</evidence>
<dbReference type="SUPFAM" id="SSF50630">
    <property type="entry name" value="Acid proteases"/>
    <property type="match status" value="1"/>
</dbReference>
<dbReference type="AlphaFoldDB" id="A0A553P7Y3"/>
<keyword evidence="1" id="KW-0378">Hydrolase</keyword>
<evidence type="ECO:0000256" key="2">
    <source>
        <dbReference type="SAM" id="MobiDB-lite"/>
    </source>
</evidence>
<feature type="region of interest" description="Disordered" evidence="2">
    <location>
        <begin position="145"/>
        <end position="164"/>
    </location>
</feature>
<dbReference type="Gene3D" id="2.40.70.10">
    <property type="entry name" value="Acid Proteases"/>
    <property type="match status" value="1"/>
</dbReference>
<dbReference type="CDD" id="cd00303">
    <property type="entry name" value="retropepsin_like"/>
    <property type="match status" value="1"/>
</dbReference>
<evidence type="ECO:0000313" key="5">
    <source>
        <dbReference type="Proteomes" id="UP000318571"/>
    </source>
</evidence>
<sequence length="164" mass="17164">MTLNGCLIQALVDTGAAVSLLPETQFEANGGIATEFITASGSPLKASGTLQCSVKMDDWEGQHEFYVGSVNGPVVGMDFLALNGVIIEAATGKIRMKACPSSASRSPQRTIGTQIETAIPLLDEDNIGEVMIISAEDFLEGAECLDSKPTPSVPPKVQKVPQGL</sequence>
<reference evidence="4 5" key="1">
    <citation type="journal article" date="2018" name="Nat. Ecol. Evol.">
        <title>Genomic signatures of mitonuclear coevolution across populations of Tigriopus californicus.</title>
        <authorList>
            <person name="Barreto F.S."/>
            <person name="Watson E.T."/>
            <person name="Lima T.G."/>
            <person name="Willett C.S."/>
            <person name="Edmands S."/>
            <person name="Li W."/>
            <person name="Burton R.S."/>
        </authorList>
    </citation>
    <scope>NUCLEOTIDE SEQUENCE [LARGE SCALE GENOMIC DNA]</scope>
    <source>
        <strain evidence="4 5">San Diego</strain>
    </source>
</reference>
<dbReference type="GO" id="GO:0006508">
    <property type="term" value="P:proteolysis"/>
    <property type="evidence" value="ECO:0007669"/>
    <property type="project" value="InterPro"/>
</dbReference>
<dbReference type="PROSITE" id="PS00141">
    <property type="entry name" value="ASP_PROTEASE"/>
    <property type="match status" value="1"/>
</dbReference>
<organism evidence="4 5">
    <name type="scientific">Tigriopus californicus</name>
    <name type="common">Marine copepod</name>
    <dbReference type="NCBI Taxonomy" id="6832"/>
    <lineage>
        <taxon>Eukaryota</taxon>
        <taxon>Metazoa</taxon>
        <taxon>Ecdysozoa</taxon>
        <taxon>Arthropoda</taxon>
        <taxon>Crustacea</taxon>
        <taxon>Multicrustacea</taxon>
        <taxon>Hexanauplia</taxon>
        <taxon>Copepoda</taxon>
        <taxon>Harpacticoida</taxon>
        <taxon>Harpacticidae</taxon>
        <taxon>Tigriopus</taxon>
    </lineage>
</organism>
<keyword evidence="5" id="KW-1185">Reference proteome</keyword>
<comment type="caution">
    <text evidence="4">The sequence shown here is derived from an EMBL/GenBank/DDBJ whole genome shotgun (WGS) entry which is preliminary data.</text>
</comment>
<name>A0A553P7Y3_TIGCA</name>
<accession>A0A553P7Y3</accession>
<protein>
    <recommendedName>
        <fullName evidence="3">Peptidase A2 domain-containing protein</fullName>
    </recommendedName>
</protein>
<dbReference type="Proteomes" id="UP000318571">
    <property type="component" value="Chromosome 3"/>
</dbReference>
<dbReference type="InterPro" id="IPR001969">
    <property type="entry name" value="Aspartic_peptidase_AS"/>
</dbReference>
<evidence type="ECO:0000256" key="1">
    <source>
        <dbReference type="ARBA" id="ARBA00022801"/>
    </source>
</evidence>
<dbReference type="InterPro" id="IPR001995">
    <property type="entry name" value="Peptidase_A2_cat"/>
</dbReference>
<dbReference type="PROSITE" id="PS50175">
    <property type="entry name" value="ASP_PROT_RETROV"/>
    <property type="match status" value="1"/>
</dbReference>
<proteinExistence type="predicted"/>
<dbReference type="GO" id="GO:0004190">
    <property type="term" value="F:aspartic-type endopeptidase activity"/>
    <property type="evidence" value="ECO:0007669"/>
    <property type="project" value="InterPro"/>
</dbReference>
<evidence type="ECO:0000313" key="4">
    <source>
        <dbReference type="EMBL" id="TRY73777.1"/>
    </source>
</evidence>
<gene>
    <name evidence="4" type="ORF">TCAL_16892</name>
</gene>
<feature type="compositionally biased region" description="Low complexity" evidence="2">
    <location>
        <begin position="147"/>
        <end position="164"/>
    </location>
</feature>
<dbReference type="EMBL" id="VCGU01000007">
    <property type="protein sequence ID" value="TRY73777.1"/>
    <property type="molecule type" value="Genomic_DNA"/>
</dbReference>
<feature type="domain" description="Peptidase A2" evidence="3">
    <location>
        <begin position="8"/>
        <end position="79"/>
    </location>
</feature>